<dbReference type="Gene3D" id="3.50.50.60">
    <property type="entry name" value="FAD/NAD(P)-binding domain"/>
    <property type="match status" value="2"/>
</dbReference>
<dbReference type="FunFam" id="3.50.50.60:FF:000138">
    <property type="entry name" value="Flavin-containing monooxygenase"/>
    <property type="match status" value="1"/>
</dbReference>
<dbReference type="GO" id="GO:0050660">
    <property type="term" value="F:flavin adenine dinucleotide binding"/>
    <property type="evidence" value="ECO:0007669"/>
    <property type="project" value="InterPro"/>
</dbReference>
<comment type="cofactor">
    <cofactor evidence="1">
        <name>FAD</name>
        <dbReference type="ChEBI" id="CHEBI:57692"/>
    </cofactor>
</comment>
<proteinExistence type="inferred from homology"/>
<comment type="similarity">
    <text evidence="2">Belongs to the FMO family.</text>
</comment>
<keyword evidence="10" id="KW-1185">Reference proteome</keyword>
<evidence type="ECO:0000313" key="9">
    <source>
        <dbReference type="EMBL" id="VVD00848.1"/>
    </source>
</evidence>
<protein>
    <recommendedName>
        <fullName evidence="11">Flavin-containing monooxygenase</fullName>
    </recommendedName>
</protein>
<dbReference type="InterPro" id="IPR000960">
    <property type="entry name" value="Flavin_mOase"/>
</dbReference>
<dbReference type="PANTHER" id="PTHR23023">
    <property type="entry name" value="DIMETHYLANILINE MONOOXYGENASE"/>
    <property type="match status" value="1"/>
</dbReference>
<dbReference type="EMBL" id="FZQP02005001">
    <property type="protein sequence ID" value="VVD00848.1"/>
    <property type="molecule type" value="Genomic_DNA"/>
</dbReference>
<feature type="non-terminal residue" evidence="9">
    <location>
        <position position="504"/>
    </location>
</feature>
<keyword evidence="5" id="KW-0521">NADP</keyword>
<dbReference type="InterPro" id="IPR050346">
    <property type="entry name" value="FMO-like"/>
</dbReference>
<evidence type="ECO:0000256" key="1">
    <source>
        <dbReference type="ARBA" id="ARBA00001974"/>
    </source>
</evidence>
<evidence type="ECO:0000256" key="7">
    <source>
        <dbReference type="ARBA" id="ARBA00023033"/>
    </source>
</evidence>
<evidence type="ECO:0000256" key="8">
    <source>
        <dbReference type="SAM" id="Phobius"/>
    </source>
</evidence>
<evidence type="ECO:0000256" key="4">
    <source>
        <dbReference type="ARBA" id="ARBA00022827"/>
    </source>
</evidence>
<reference evidence="9 10" key="1">
    <citation type="submission" date="2017-07" db="EMBL/GenBank/DDBJ databases">
        <authorList>
            <person name="Talla V."/>
            <person name="Backstrom N."/>
        </authorList>
    </citation>
    <scope>NUCLEOTIDE SEQUENCE [LARGE SCALE GENOMIC DNA]</scope>
</reference>
<keyword evidence="4" id="KW-0274">FAD</keyword>
<feature type="transmembrane region" description="Helical" evidence="8">
    <location>
        <begin position="7"/>
        <end position="25"/>
    </location>
</feature>
<keyword evidence="8" id="KW-0472">Membrane</keyword>
<accession>A0A5E4QTE1</accession>
<dbReference type="PRINTS" id="PR00370">
    <property type="entry name" value="FMOXYGENASE"/>
</dbReference>
<keyword evidence="7" id="KW-0503">Monooxygenase</keyword>
<keyword evidence="6" id="KW-0560">Oxidoreductase</keyword>
<dbReference type="InterPro" id="IPR020946">
    <property type="entry name" value="Flavin_mOase-like"/>
</dbReference>
<sequence length="504" mass="58927">MPLTFNIIIVCLFCVNIGIANVYVIESSLQNPRVCIVGAGLGGITTAKSLKEKGISFTILESSAFFGGIWRYEPKVGNDEYGVPIHSSMYKHLRTNLPKPTMQLNGFPVPEDMRSYPTWDVYYNYVKEYVQHFDIEKYIRYSHYVHAITRANDSWKVKHKHLPTGNEYEHEFEYVILATGHFSKPQYPNIPGEHLFKGKIIHSHNYREPEPYTDRRVLTVGSGPSGMDISIDLAYFAKTVFHSHHSDLKHRTPFPKNYIQKPDIKEFDEKGVTFVDGSYEQIDHVVYCTGYEFDFSYLDETSGLEIRPKTVMPLYKLIVNINEPTLLIVGLIEKACIAARYTAALVAGDFELPSKEEMLKEWQQRYDYFKENGFSFSRFHFLAEKEDDYYKELSQESGIDRVPSVVTKIRLIDTHAKVENLYTYRSYEYKVIDDNTFLRIFENDVKYVEQENPFHNKYTNDTIRVIFEKQSKNMQLKMYECNFVKTRSNILPYALHMQLYCDRL</sequence>
<dbReference type="GO" id="GO:0050661">
    <property type="term" value="F:NADP binding"/>
    <property type="evidence" value="ECO:0007669"/>
    <property type="project" value="InterPro"/>
</dbReference>
<keyword evidence="8" id="KW-1133">Transmembrane helix</keyword>
<dbReference type="Proteomes" id="UP000324832">
    <property type="component" value="Unassembled WGS sequence"/>
</dbReference>
<evidence type="ECO:0000256" key="6">
    <source>
        <dbReference type="ARBA" id="ARBA00023002"/>
    </source>
</evidence>
<evidence type="ECO:0000313" key="10">
    <source>
        <dbReference type="Proteomes" id="UP000324832"/>
    </source>
</evidence>
<evidence type="ECO:0000256" key="2">
    <source>
        <dbReference type="ARBA" id="ARBA00009183"/>
    </source>
</evidence>
<name>A0A5E4QTE1_9NEOP</name>
<evidence type="ECO:0000256" key="5">
    <source>
        <dbReference type="ARBA" id="ARBA00022857"/>
    </source>
</evidence>
<dbReference type="AlphaFoldDB" id="A0A5E4QTE1"/>
<dbReference type="SUPFAM" id="SSF51905">
    <property type="entry name" value="FAD/NAD(P)-binding domain"/>
    <property type="match status" value="2"/>
</dbReference>
<evidence type="ECO:0008006" key="11">
    <source>
        <dbReference type="Google" id="ProtNLM"/>
    </source>
</evidence>
<keyword evidence="3" id="KW-0285">Flavoprotein</keyword>
<gene>
    <name evidence="9" type="ORF">LSINAPIS_LOCUS11407</name>
</gene>
<dbReference type="Pfam" id="PF00743">
    <property type="entry name" value="FMO-like"/>
    <property type="match status" value="2"/>
</dbReference>
<evidence type="ECO:0000256" key="3">
    <source>
        <dbReference type="ARBA" id="ARBA00022630"/>
    </source>
</evidence>
<keyword evidence="8" id="KW-0812">Transmembrane</keyword>
<organism evidence="9 10">
    <name type="scientific">Leptidea sinapis</name>
    <dbReference type="NCBI Taxonomy" id="189913"/>
    <lineage>
        <taxon>Eukaryota</taxon>
        <taxon>Metazoa</taxon>
        <taxon>Ecdysozoa</taxon>
        <taxon>Arthropoda</taxon>
        <taxon>Hexapoda</taxon>
        <taxon>Insecta</taxon>
        <taxon>Pterygota</taxon>
        <taxon>Neoptera</taxon>
        <taxon>Endopterygota</taxon>
        <taxon>Lepidoptera</taxon>
        <taxon>Glossata</taxon>
        <taxon>Ditrysia</taxon>
        <taxon>Papilionoidea</taxon>
        <taxon>Pieridae</taxon>
        <taxon>Dismorphiinae</taxon>
        <taxon>Leptidea</taxon>
    </lineage>
</organism>
<dbReference type="InterPro" id="IPR036188">
    <property type="entry name" value="FAD/NAD-bd_sf"/>
</dbReference>
<dbReference type="GO" id="GO:0004499">
    <property type="term" value="F:N,N-dimethylaniline monooxygenase activity"/>
    <property type="evidence" value="ECO:0007669"/>
    <property type="project" value="InterPro"/>
</dbReference>